<evidence type="ECO:0000256" key="3">
    <source>
        <dbReference type="ARBA" id="ARBA00022692"/>
    </source>
</evidence>
<gene>
    <name evidence="7" type="ORF">HAND1043_LOCUS20053</name>
</gene>
<keyword evidence="4" id="KW-1133">Transmembrane helix</keyword>
<dbReference type="EMBL" id="HBFK01033009">
    <property type="protein sequence ID" value="CAD8753547.1"/>
    <property type="molecule type" value="Transcribed_RNA"/>
</dbReference>
<comment type="subcellular location">
    <subcellularLocation>
        <location evidence="1 6">Membrane</location>
        <topology evidence="1 6">Multi-pass membrane protein</topology>
    </subcellularLocation>
</comment>
<evidence type="ECO:0000256" key="4">
    <source>
        <dbReference type="ARBA" id="ARBA00022989"/>
    </source>
</evidence>
<keyword evidence="3" id="KW-0812">Transmembrane</keyword>
<proteinExistence type="inferred from homology"/>
<reference evidence="7" key="1">
    <citation type="submission" date="2021-01" db="EMBL/GenBank/DDBJ databases">
        <authorList>
            <person name="Corre E."/>
            <person name="Pelletier E."/>
            <person name="Niang G."/>
            <person name="Scheremetjew M."/>
            <person name="Finn R."/>
            <person name="Kale V."/>
            <person name="Holt S."/>
            <person name="Cochrane G."/>
            <person name="Meng A."/>
            <person name="Brown T."/>
            <person name="Cohen L."/>
        </authorList>
    </citation>
    <scope>NUCLEOTIDE SEQUENCE</scope>
    <source>
        <strain evidence="7">CCMP441</strain>
    </source>
</reference>
<accession>A0A7S0Y2F1</accession>
<dbReference type="PANTHER" id="PTHR12300:SF161">
    <property type="entry name" value="RECEPTOR EXPRESSION-ENHANCING PROTEIN"/>
    <property type="match status" value="1"/>
</dbReference>
<name>A0A7S0Y2F1_HEMAN</name>
<dbReference type="Pfam" id="PF03134">
    <property type="entry name" value="TB2_DP1_HVA22"/>
    <property type="match status" value="1"/>
</dbReference>
<dbReference type="GO" id="GO:0016020">
    <property type="term" value="C:membrane"/>
    <property type="evidence" value="ECO:0007669"/>
    <property type="project" value="UniProtKB-SubCell"/>
</dbReference>
<evidence type="ECO:0000313" key="7">
    <source>
        <dbReference type="EMBL" id="CAD8753547.1"/>
    </source>
</evidence>
<protein>
    <recommendedName>
        <fullName evidence="8">Receptor expression-enhancing protein</fullName>
    </recommendedName>
</protein>
<evidence type="ECO:0000256" key="5">
    <source>
        <dbReference type="ARBA" id="ARBA00023136"/>
    </source>
</evidence>
<evidence type="ECO:0000256" key="2">
    <source>
        <dbReference type="ARBA" id="ARBA00008573"/>
    </source>
</evidence>
<organism evidence="7">
    <name type="scientific">Hemiselmis andersenii</name>
    <name type="common">Cryptophyte alga</name>
    <dbReference type="NCBI Taxonomy" id="464988"/>
    <lineage>
        <taxon>Eukaryota</taxon>
        <taxon>Cryptophyceae</taxon>
        <taxon>Cryptomonadales</taxon>
        <taxon>Hemiselmidaceae</taxon>
        <taxon>Hemiselmis</taxon>
    </lineage>
</organism>
<comment type="similarity">
    <text evidence="2 6">Belongs to the DP1 family.</text>
</comment>
<keyword evidence="5" id="KW-0472">Membrane</keyword>
<evidence type="ECO:0000256" key="6">
    <source>
        <dbReference type="RuleBase" id="RU362006"/>
    </source>
</evidence>
<evidence type="ECO:0008006" key="8">
    <source>
        <dbReference type="Google" id="ProtNLM"/>
    </source>
</evidence>
<dbReference type="AlphaFoldDB" id="A0A7S0Y2F1"/>
<sequence>MNTPGAGPGEAEAPGGDLTPVRRLQYASAEAARCAVRAGERFRTKLEYAWRSSAGSPNRIPVAIGAALLSVFIARKAGRKAVQGVSTLVATAYPCYLSFKSMSESDDTLRRRIVMYWVVYAMLRNIEAWFDGILSFIPNYSLAKLAFIVWLQRGGAPIVYALGVHPVLAANEGRIDTAIATASSQAEMAGKEWGALREGISQKLRRMVQEQDWARGTV</sequence>
<evidence type="ECO:0000256" key="1">
    <source>
        <dbReference type="ARBA" id="ARBA00004141"/>
    </source>
</evidence>
<dbReference type="PANTHER" id="PTHR12300">
    <property type="entry name" value="HVA22-LIKE PROTEINS"/>
    <property type="match status" value="1"/>
</dbReference>
<dbReference type="InterPro" id="IPR004345">
    <property type="entry name" value="TB2_DP1_HVA22"/>
</dbReference>